<dbReference type="InParanoid" id="B9TJX0"/>
<sequence length="64" mass="6677">MLGVADVDAIDQILQRNGAQRRRIRLVEQGCNIGDGLARLGDDIATVHGLVADDAGGAGNEQHA</sequence>
<dbReference type="AlphaFoldDB" id="B9TJX0"/>
<dbReference type="EMBL" id="EQ984461">
    <property type="protein sequence ID" value="EEF23843.1"/>
    <property type="molecule type" value="Genomic_DNA"/>
</dbReference>
<keyword evidence="2" id="KW-1185">Reference proteome</keyword>
<evidence type="ECO:0000313" key="1">
    <source>
        <dbReference type="EMBL" id="EEF23843.1"/>
    </source>
</evidence>
<reference evidence="2" key="1">
    <citation type="journal article" date="2010" name="Nat. Biotechnol.">
        <title>Draft genome sequence of the oilseed species Ricinus communis.</title>
        <authorList>
            <person name="Chan A.P."/>
            <person name="Crabtree J."/>
            <person name="Zhao Q."/>
            <person name="Lorenzi H."/>
            <person name="Orvis J."/>
            <person name="Puiu D."/>
            <person name="Melake-Berhan A."/>
            <person name="Jones K.M."/>
            <person name="Redman J."/>
            <person name="Chen G."/>
            <person name="Cahoon E.B."/>
            <person name="Gedil M."/>
            <person name="Stanke M."/>
            <person name="Haas B.J."/>
            <person name="Wortman J.R."/>
            <person name="Fraser-Liggett C.M."/>
            <person name="Ravel J."/>
            <person name="Rabinowicz P.D."/>
        </authorList>
    </citation>
    <scope>NUCLEOTIDE SEQUENCE [LARGE SCALE GENOMIC DNA]</scope>
    <source>
        <strain evidence="2">cv. Hale</strain>
    </source>
</reference>
<name>B9TJX0_RICCO</name>
<accession>B9TJX0</accession>
<protein>
    <submittedName>
        <fullName evidence="1">Uncharacterized protein</fullName>
    </submittedName>
</protein>
<gene>
    <name evidence="1" type="ORF">RCOM_2015660</name>
</gene>
<proteinExistence type="predicted"/>
<organism evidence="1 2">
    <name type="scientific">Ricinus communis</name>
    <name type="common">Castor bean</name>
    <dbReference type="NCBI Taxonomy" id="3988"/>
    <lineage>
        <taxon>Eukaryota</taxon>
        <taxon>Viridiplantae</taxon>
        <taxon>Streptophyta</taxon>
        <taxon>Embryophyta</taxon>
        <taxon>Tracheophyta</taxon>
        <taxon>Spermatophyta</taxon>
        <taxon>Magnoliopsida</taxon>
        <taxon>eudicotyledons</taxon>
        <taxon>Gunneridae</taxon>
        <taxon>Pentapetalae</taxon>
        <taxon>rosids</taxon>
        <taxon>fabids</taxon>
        <taxon>Malpighiales</taxon>
        <taxon>Euphorbiaceae</taxon>
        <taxon>Acalyphoideae</taxon>
        <taxon>Acalypheae</taxon>
        <taxon>Ricinus</taxon>
    </lineage>
</organism>
<dbReference type="Proteomes" id="UP000008311">
    <property type="component" value="Unassembled WGS sequence"/>
</dbReference>
<evidence type="ECO:0000313" key="2">
    <source>
        <dbReference type="Proteomes" id="UP000008311"/>
    </source>
</evidence>
<feature type="non-terminal residue" evidence="1">
    <location>
        <position position="64"/>
    </location>
</feature>